<dbReference type="PRINTS" id="PR00390">
    <property type="entry name" value="PHPHLIPASEC"/>
</dbReference>
<feature type="compositionally biased region" description="Low complexity" evidence="7">
    <location>
        <begin position="542"/>
        <end position="558"/>
    </location>
</feature>
<dbReference type="CDD" id="cd00275">
    <property type="entry name" value="C2_PLC_like"/>
    <property type="match status" value="1"/>
</dbReference>
<feature type="region of interest" description="Disordered" evidence="7">
    <location>
        <begin position="949"/>
        <end position="974"/>
    </location>
</feature>
<dbReference type="SMART" id="SM00148">
    <property type="entry name" value="PLCXc"/>
    <property type="match status" value="1"/>
</dbReference>
<dbReference type="CDD" id="cd13360">
    <property type="entry name" value="PH_PLC_fungal"/>
    <property type="match status" value="1"/>
</dbReference>
<dbReference type="SUPFAM" id="SSF49562">
    <property type="entry name" value="C2 domain (Calcium/lipid-binding domain, CaLB)"/>
    <property type="match status" value="1"/>
</dbReference>
<dbReference type="InterPro" id="IPR001711">
    <property type="entry name" value="PLipase_C_Pinositol-sp_Y"/>
</dbReference>
<dbReference type="Gene3D" id="2.30.29.30">
    <property type="entry name" value="Pleckstrin-homology domain (PH domain)/Phosphotyrosine-binding domain (PTB)"/>
    <property type="match status" value="1"/>
</dbReference>
<comment type="caution">
    <text evidence="10">The sequence shown here is derived from an EMBL/GenBank/DDBJ whole genome shotgun (WGS) entry which is preliminary data.</text>
</comment>
<evidence type="ECO:0000256" key="7">
    <source>
        <dbReference type="SAM" id="MobiDB-lite"/>
    </source>
</evidence>
<dbReference type="OrthoDB" id="269822at2759"/>
<comment type="catalytic activity">
    <reaction evidence="6">
        <text>a 1,2-diacyl-sn-glycero-3-phospho-(1D-myo-inositol-4,5-bisphosphate) + H2O = 1D-myo-inositol 1,4,5-trisphosphate + a 1,2-diacyl-sn-glycerol + H(+)</text>
        <dbReference type="Rhea" id="RHEA:33179"/>
        <dbReference type="ChEBI" id="CHEBI:15377"/>
        <dbReference type="ChEBI" id="CHEBI:15378"/>
        <dbReference type="ChEBI" id="CHEBI:17815"/>
        <dbReference type="ChEBI" id="CHEBI:58456"/>
        <dbReference type="ChEBI" id="CHEBI:203600"/>
        <dbReference type="EC" id="3.1.4.11"/>
    </reaction>
</comment>
<evidence type="ECO:0000256" key="4">
    <source>
        <dbReference type="ARBA" id="ARBA00023098"/>
    </source>
</evidence>
<dbReference type="CDD" id="cd08598">
    <property type="entry name" value="PI-PLC1c_yeast"/>
    <property type="match status" value="1"/>
</dbReference>
<name>A0A4U0WLQ3_9PEZI</name>
<evidence type="ECO:0000256" key="1">
    <source>
        <dbReference type="ARBA" id="ARBA00012368"/>
    </source>
</evidence>
<dbReference type="SUPFAM" id="SSF51695">
    <property type="entry name" value="PLC-like phosphodiesterases"/>
    <property type="match status" value="1"/>
</dbReference>
<gene>
    <name evidence="10" type="ORF">B0A49_12621</name>
</gene>
<dbReference type="InterPro" id="IPR001192">
    <property type="entry name" value="PI-PLC_fam"/>
</dbReference>
<dbReference type="GO" id="GO:0048015">
    <property type="term" value="P:phosphatidylinositol-mediated signaling"/>
    <property type="evidence" value="ECO:0007669"/>
    <property type="project" value="TreeGrafter"/>
</dbReference>
<protein>
    <recommendedName>
        <fullName evidence="1 6">Phosphoinositide phospholipase C</fullName>
        <ecNumber evidence="1 6">3.1.4.11</ecNumber>
    </recommendedName>
</protein>
<dbReference type="AlphaFoldDB" id="A0A4U0WLQ3"/>
<dbReference type="InterPro" id="IPR000909">
    <property type="entry name" value="PLipase_C_PInositol-sp_X_dom"/>
</dbReference>
<evidence type="ECO:0000259" key="8">
    <source>
        <dbReference type="PROSITE" id="PS50004"/>
    </source>
</evidence>
<dbReference type="STRING" id="331657.A0A4U0WLQ3"/>
<dbReference type="Pfam" id="PF00387">
    <property type="entry name" value="PI-PLC-Y"/>
    <property type="match status" value="1"/>
</dbReference>
<dbReference type="Gene3D" id="2.60.40.150">
    <property type="entry name" value="C2 domain"/>
    <property type="match status" value="1"/>
</dbReference>
<proteinExistence type="predicted"/>
<dbReference type="SMART" id="SM00149">
    <property type="entry name" value="PLCYc"/>
    <property type="match status" value="1"/>
</dbReference>
<evidence type="ECO:0000313" key="10">
    <source>
        <dbReference type="EMBL" id="TKA62485.1"/>
    </source>
</evidence>
<dbReference type="FunFam" id="3.20.20.190:FF:000049">
    <property type="entry name" value="Phosphoinositide phospholipase C"/>
    <property type="match status" value="1"/>
</dbReference>
<dbReference type="PROSITE" id="PS50004">
    <property type="entry name" value="C2"/>
    <property type="match status" value="1"/>
</dbReference>
<dbReference type="InterPro" id="IPR037755">
    <property type="entry name" value="Plc1_PH"/>
</dbReference>
<evidence type="ECO:0000256" key="3">
    <source>
        <dbReference type="ARBA" id="ARBA00022963"/>
    </source>
</evidence>
<evidence type="ECO:0000313" key="11">
    <source>
        <dbReference type="Proteomes" id="UP000308768"/>
    </source>
</evidence>
<organism evidence="10 11">
    <name type="scientific">Cryomyces minteri</name>
    <dbReference type="NCBI Taxonomy" id="331657"/>
    <lineage>
        <taxon>Eukaryota</taxon>
        <taxon>Fungi</taxon>
        <taxon>Dikarya</taxon>
        <taxon>Ascomycota</taxon>
        <taxon>Pezizomycotina</taxon>
        <taxon>Dothideomycetes</taxon>
        <taxon>Dothideomycetes incertae sedis</taxon>
        <taxon>Cryomyces</taxon>
    </lineage>
</organism>
<feature type="compositionally biased region" description="Polar residues" evidence="7">
    <location>
        <begin position="559"/>
        <end position="578"/>
    </location>
</feature>
<keyword evidence="5" id="KW-0807">Transducer</keyword>
<dbReference type="InterPro" id="IPR011992">
    <property type="entry name" value="EF-hand-dom_pair"/>
</dbReference>
<dbReference type="InterPro" id="IPR011993">
    <property type="entry name" value="PH-like_dom_sf"/>
</dbReference>
<sequence>MSDLEYDLYDEEVFDDGSSTLGAEDFNSALGMNTRRLASAAASITGTDSGYAPTISTSLQQGIWMIKITKKKQKRLRVWLDAESAKVCWNKNNSSKQFYIDDVKDVRVGADARNYCEEFRNSAKGIVDPESRWITIIYADPEHCKGRSIKTMHMIAPDDYVFRLWTDTLDKVSRSRFNLMAALAGTGEKSIRMIWQREMVKKSADKEERLDMASIRRICRSLQIDCSENALRAHFDKADIDRCSSLDYPQFEDFMRRVKERKDIKKIYNDIKPKSAATMDLPTFLSFLQTVQGVDVAKDEAHWDSVFDKYSRAPRLKAATQSSDEEPTPGMSFHAFQTYLYSAANRPLPAPKTEEVTLNRPLNEYFISSSHNTYLLGRQVAGESSTEAYITVLLQGCRCVEIDCWDGPNGQPIVMHGNTLTTSIWFSDCIAVIAKHAFEMSPYPLIISLEVHCNADQQIVMAEIMKAKFGNHLLLEPIATNSVSLPSPDELKYKILIKVKAPPETEEDRQASETSVGGHPPRSFSSPISRAPSTDNTNVFNSPLLSSPVSTSPSDRPSNFWTTPRGSNTSTSGVSPTTSADESDSALAEAEKKKRKNTSRIVKPLGDLGVYTRGIKYTGFRAAEAKAYNHIYSFSEWTFDKKCNNKDDDLKALIEKHNRRYLMRVYPAGKRVNSSNYDPLKYWRRGVQMAALNWQTYDLGMQINDAMFAAGEDRTGYVLKPEELRQPKHLPITDTLIDSLTLKKKGKKLVKFSVDIISAQQLLRTREVSHDVSINPYVEFEMHSAEDKQRNIASGEGGMDASARNGESGIGAPLRKRTRIVERNGFDPVFGEPITMTLETRYPSLVFVRWTVWNSPDGRNYNNGNVPLATFTAKLSSLQQGYRHLPLYNSNGDQYLCSSLFVKIKKEEHISIVQNEPFDRTYEPWTAASEAAREVPKLSRGDFFKRVFQRTPSERKKRKEQENGHFSRTSSVEK</sequence>
<dbReference type="InterPro" id="IPR035892">
    <property type="entry name" value="C2_domain_sf"/>
</dbReference>
<dbReference type="PANTHER" id="PTHR10336:SF36">
    <property type="entry name" value="1-PHOSPHATIDYLINOSITOL 4,5-BISPHOSPHATE PHOSPHODIESTERASE BETA-4"/>
    <property type="match status" value="1"/>
</dbReference>
<feature type="region of interest" description="Disordered" evidence="7">
    <location>
        <begin position="503"/>
        <end position="597"/>
    </location>
</feature>
<dbReference type="EC" id="3.1.4.11" evidence="1 6"/>
<dbReference type="PROSITE" id="PS50007">
    <property type="entry name" value="PIPLC_X_DOMAIN"/>
    <property type="match status" value="1"/>
</dbReference>
<dbReference type="GO" id="GO:0016042">
    <property type="term" value="P:lipid catabolic process"/>
    <property type="evidence" value="ECO:0007669"/>
    <property type="project" value="UniProtKB-KW"/>
</dbReference>
<evidence type="ECO:0000256" key="5">
    <source>
        <dbReference type="ARBA" id="ARBA00023224"/>
    </source>
</evidence>
<evidence type="ECO:0000259" key="9">
    <source>
        <dbReference type="PROSITE" id="PS50008"/>
    </source>
</evidence>
<keyword evidence="3 6" id="KW-0442">Lipid degradation</keyword>
<dbReference type="GO" id="GO:0051209">
    <property type="term" value="P:release of sequestered calcium ion into cytosol"/>
    <property type="evidence" value="ECO:0007669"/>
    <property type="project" value="TreeGrafter"/>
</dbReference>
<reference evidence="10 11" key="1">
    <citation type="submission" date="2017-03" db="EMBL/GenBank/DDBJ databases">
        <title>Genomes of endolithic fungi from Antarctica.</title>
        <authorList>
            <person name="Coleine C."/>
            <person name="Masonjones S."/>
            <person name="Stajich J.E."/>
        </authorList>
    </citation>
    <scope>NUCLEOTIDE SEQUENCE [LARGE SCALE GENOMIC DNA]</scope>
    <source>
        <strain evidence="10 11">CCFEE 5187</strain>
    </source>
</reference>
<keyword evidence="2 6" id="KW-0378">Hydrolase</keyword>
<feature type="domain" description="PI-PLC Y-box" evidence="9">
    <location>
        <begin position="605"/>
        <end position="725"/>
    </location>
</feature>
<feature type="compositionally biased region" description="Basic and acidic residues" evidence="7">
    <location>
        <begin position="959"/>
        <end position="974"/>
    </location>
</feature>
<dbReference type="InterPro" id="IPR017946">
    <property type="entry name" value="PLC-like_Pdiesterase_TIM-brl"/>
</dbReference>
<feature type="compositionally biased region" description="Polar residues" evidence="7">
    <location>
        <begin position="523"/>
        <end position="541"/>
    </location>
</feature>
<evidence type="ECO:0000256" key="6">
    <source>
        <dbReference type="RuleBase" id="RU361133"/>
    </source>
</evidence>
<dbReference type="PANTHER" id="PTHR10336">
    <property type="entry name" value="PHOSPHOINOSITIDE-SPECIFIC PHOSPHOLIPASE C FAMILY PROTEIN"/>
    <property type="match status" value="1"/>
</dbReference>
<dbReference type="SUPFAM" id="SSF47473">
    <property type="entry name" value="EF-hand"/>
    <property type="match status" value="1"/>
</dbReference>
<dbReference type="Proteomes" id="UP000308768">
    <property type="component" value="Unassembled WGS sequence"/>
</dbReference>
<keyword evidence="4 6" id="KW-0443">Lipid metabolism</keyword>
<dbReference type="GO" id="GO:0004435">
    <property type="term" value="F:phosphatidylinositol-4,5-bisphosphate phospholipase C activity"/>
    <property type="evidence" value="ECO:0007669"/>
    <property type="project" value="UniProtKB-EC"/>
</dbReference>
<feature type="domain" description="C2" evidence="8">
    <location>
        <begin position="732"/>
        <end position="889"/>
    </location>
</feature>
<keyword evidence="11" id="KW-1185">Reference proteome</keyword>
<dbReference type="Pfam" id="PF00388">
    <property type="entry name" value="PI-PLC-X"/>
    <property type="match status" value="1"/>
</dbReference>
<dbReference type="SUPFAM" id="SSF50729">
    <property type="entry name" value="PH domain-like"/>
    <property type="match status" value="1"/>
</dbReference>
<dbReference type="InterPro" id="IPR000008">
    <property type="entry name" value="C2_dom"/>
</dbReference>
<dbReference type="Gene3D" id="3.20.20.190">
    <property type="entry name" value="Phosphatidylinositol (PI) phosphodiesterase"/>
    <property type="match status" value="2"/>
</dbReference>
<dbReference type="SMART" id="SM00239">
    <property type="entry name" value="C2"/>
    <property type="match status" value="1"/>
</dbReference>
<dbReference type="EMBL" id="NAJN01001555">
    <property type="protein sequence ID" value="TKA62485.1"/>
    <property type="molecule type" value="Genomic_DNA"/>
</dbReference>
<accession>A0A4U0WLQ3</accession>
<dbReference type="CDD" id="cd16207">
    <property type="entry name" value="EFh_ScPlc1p_like"/>
    <property type="match status" value="1"/>
</dbReference>
<dbReference type="Gene3D" id="1.10.238.10">
    <property type="entry name" value="EF-hand"/>
    <property type="match status" value="1"/>
</dbReference>
<dbReference type="PROSITE" id="PS50008">
    <property type="entry name" value="PIPLC_Y_DOMAIN"/>
    <property type="match status" value="1"/>
</dbReference>
<evidence type="ECO:0000256" key="2">
    <source>
        <dbReference type="ARBA" id="ARBA00022801"/>
    </source>
</evidence>